<evidence type="ECO:0000256" key="3">
    <source>
        <dbReference type="ARBA" id="ARBA00022692"/>
    </source>
</evidence>
<dbReference type="Pfam" id="PF06081">
    <property type="entry name" value="ArAE_1"/>
    <property type="match status" value="1"/>
</dbReference>
<gene>
    <name evidence="8" type="ORF">EPH95_01490</name>
</gene>
<dbReference type="AlphaFoldDB" id="A0A514LDT7"/>
<evidence type="ECO:0000256" key="1">
    <source>
        <dbReference type="ARBA" id="ARBA00004651"/>
    </source>
</evidence>
<keyword evidence="4 7" id="KW-1133">Transmembrane helix</keyword>
<feature type="transmembrane region" description="Helical" evidence="7">
    <location>
        <begin position="107"/>
        <end position="126"/>
    </location>
</feature>
<dbReference type="InterPro" id="IPR010343">
    <property type="entry name" value="ArAE_1"/>
</dbReference>
<evidence type="ECO:0000256" key="4">
    <source>
        <dbReference type="ARBA" id="ARBA00022989"/>
    </source>
</evidence>
<evidence type="ECO:0000256" key="7">
    <source>
        <dbReference type="SAM" id="Phobius"/>
    </source>
</evidence>
<dbReference type="Proteomes" id="UP000319756">
    <property type="component" value="Chromosome"/>
</dbReference>
<feature type="transmembrane region" description="Helical" evidence="7">
    <location>
        <begin position="59"/>
        <end position="77"/>
    </location>
</feature>
<evidence type="ECO:0000256" key="2">
    <source>
        <dbReference type="ARBA" id="ARBA00022475"/>
    </source>
</evidence>
<name>A0A514LDT7_9BACI</name>
<keyword evidence="2" id="KW-1003">Cell membrane</keyword>
<keyword evidence="5 7" id="KW-0472">Membrane</keyword>
<comment type="subcellular location">
    <subcellularLocation>
        <location evidence="1">Cell membrane</location>
        <topology evidence="1">Multi-pass membrane protein</topology>
    </subcellularLocation>
</comment>
<dbReference type="KEGG" id="sale:EPH95_01490"/>
<evidence type="ECO:0000313" key="9">
    <source>
        <dbReference type="Proteomes" id="UP000319756"/>
    </source>
</evidence>
<feature type="compositionally biased region" description="Polar residues" evidence="6">
    <location>
        <begin position="342"/>
        <end position="356"/>
    </location>
</feature>
<keyword evidence="3 7" id="KW-0812">Transmembrane</keyword>
<evidence type="ECO:0000256" key="6">
    <source>
        <dbReference type="SAM" id="MobiDB-lite"/>
    </source>
</evidence>
<protein>
    <recommendedName>
        <fullName evidence="10">Aromatic acid exporter family protein</fullName>
    </recommendedName>
</protein>
<evidence type="ECO:0008006" key="10">
    <source>
        <dbReference type="Google" id="ProtNLM"/>
    </source>
</evidence>
<proteinExistence type="predicted"/>
<sequence>MEGQQLNWTALYGQLLKIGASVGLSIVICLHLQLPPFFAVLAAVLAWDPLGRDAVQNGWSRLLSACAGAGFALLFFYTLGAHPIVYACVTVITLAFCYYASVGKFRAIASVTAIAILPTMAGAGLYEYITRVMSTLVGIILSSVLNIAFDQPTSMTPFKIRSEKYWSQGLDLLAFIIDVELKVGDVQQHPERWAQFDAMRAKLRRLMKRTEKLRPERQYLSASDQQALRLIEKRLYTLSELFEHVHKLREPKNKRRGQTDIPFVIRGFMRMPRLLPTLNEREVRQLFVWFEELMLRENNHMLACGYSIPPVHEVAGECMHTLNVSRIWEQEKEQEDDLPAPQQKTIASVSAKNTGA</sequence>
<dbReference type="GO" id="GO:0005886">
    <property type="term" value="C:plasma membrane"/>
    <property type="evidence" value="ECO:0007669"/>
    <property type="project" value="UniProtKB-SubCell"/>
</dbReference>
<keyword evidence="9" id="KW-1185">Reference proteome</keyword>
<feature type="region of interest" description="Disordered" evidence="6">
    <location>
        <begin position="331"/>
        <end position="356"/>
    </location>
</feature>
<feature type="transmembrane region" description="Helical" evidence="7">
    <location>
        <begin position="83"/>
        <end position="100"/>
    </location>
</feature>
<dbReference type="EMBL" id="CP035485">
    <property type="protein sequence ID" value="QDI90009.1"/>
    <property type="molecule type" value="Genomic_DNA"/>
</dbReference>
<organism evidence="8 9">
    <name type="scientific">Salicibibacter halophilus</name>
    <dbReference type="NCBI Taxonomy" id="2502791"/>
    <lineage>
        <taxon>Bacteria</taxon>
        <taxon>Bacillati</taxon>
        <taxon>Bacillota</taxon>
        <taxon>Bacilli</taxon>
        <taxon>Bacillales</taxon>
        <taxon>Bacillaceae</taxon>
        <taxon>Salicibibacter</taxon>
    </lineage>
</organism>
<feature type="transmembrane region" description="Helical" evidence="7">
    <location>
        <begin position="20"/>
        <end position="47"/>
    </location>
</feature>
<reference evidence="9" key="1">
    <citation type="submission" date="2019-01" db="EMBL/GenBank/DDBJ databases">
        <title>Genomic analysis of Salicibibacter sp. NKC3-5.</title>
        <authorList>
            <person name="Oh Y.J."/>
        </authorList>
    </citation>
    <scope>NUCLEOTIDE SEQUENCE [LARGE SCALE GENOMIC DNA]</scope>
    <source>
        <strain evidence="9">NKC3-5</strain>
    </source>
</reference>
<accession>A0A514LDT7</accession>
<evidence type="ECO:0000256" key="5">
    <source>
        <dbReference type="ARBA" id="ARBA00023136"/>
    </source>
</evidence>
<evidence type="ECO:0000313" key="8">
    <source>
        <dbReference type="EMBL" id="QDI90009.1"/>
    </source>
</evidence>